<dbReference type="SUPFAM" id="SSF49410">
    <property type="entry name" value="Alpha-macroglobulin receptor domain"/>
    <property type="match status" value="1"/>
</dbReference>
<feature type="domain" description="TEP1 second CUB" evidence="4">
    <location>
        <begin position="46"/>
        <end position="105"/>
    </location>
</feature>
<dbReference type="InterPro" id="IPR011626">
    <property type="entry name" value="Alpha-macroglobulin_TED"/>
</dbReference>
<reference evidence="6" key="1">
    <citation type="submission" date="2014-01" db="EMBL/GenBank/DDBJ databases">
        <title>The Genome Sequence of Anopheles melas CM1001059_A (V2).</title>
        <authorList>
            <consortium name="The Broad Institute Genomics Platform"/>
            <person name="Neafsey D.E."/>
            <person name="Besansky N."/>
            <person name="Howell P."/>
            <person name="Walton C."/>
            <person name="Young S.K."/>
            <person name="Zeng Q."/>
            <person name="Gargeya S."/>
            <person name="Fitzgerald M."/>
            <person name="Haas B."/>
            <person name="Abouelleil A."/>
            <person name="Allen A.W."/>
            <person name="Alvarado L."/>
            <person name="Arachchi H.M."/>
            <person name="Berlin A.M."/>
            <person name="Chapman S.B."/>
            <person name="Gainer-Dewar J."/>
            <person name="Goldberg J."/>
            <person name="Griggs A."/>
            <person name="Gujja S."/>
            <person name="Hansen M."/>
            <person name="Howarth C."/>
            <person name="Imamovic A."/>
            <person name="Ireland A."/>
            <person name="Larimer J."/>
            <person name="McCowan C."/>
            <person name="Murphy C."/>
            <person name="Pearson M."/>
            <person name="Poon T.W."/>
            <person name="Priest M."/>
            <person name="Roberts A."/>
            <person name="Saif S."/>
            <person name="Shea T."/>
            <person name="Sisk P."/>
            <person name="Sykes S."/>
            <person name="Wortman J."/>
            <person name="Nusbaum C."/>
            <person name="Birren B."/>
        </authorList>
    </citation>
    <scope>NUCLEOTIDE SEQUENCE [LARGE SCALE GENOMIC DNA]</scope>
    <source>
        <strain evidence="6">CM1001059</strain>
    </source>
</reference>
<dbReference type="VEuPathDB" id="VectorBase:AMEC006961"/>
<dbReference type="Pfam" id="PF07678">
    <property type="entry name" value="TED_complement"/>
    <property type="match status" value="1"/>
</dbReference>
<evidence type="ECO:0000256" key="1">
    <source>
        <dbReference type="ARBA" id="ARBA00022729"/>
    </source>
</evidence>
<dbReference type="PANTHER" id="PTHR11412">
    <property type="entry name" value="MACROGLOBULIN / COMPLEMENT"/>
    <property type="match status" value="1"/>
</dbReference>
<keyword evidence="6" id="KW-1185">Reference proteome</keyword>
<dbReference type="PANTHER" id="PTHR11412:SF136">
    <property type="entry name" value="CD109 ANTIGEN"/>
    <property type="match status" value="1"/>
</dbReference>
<dbReference type="SUPFAM" id="SSF48239">
    <property type="entry name" value="Terpenoid cyclases/Protein prenyltransferases"/>
    <property type="match status" value="1"/>
</dbReference>
<dbReference type="AlphaFoldDB" id="A0A182TRD5"/>
<protein>
    <submittedName>
        <fullName evidence="5">Uncharacterized protein</fullName>
    </submittedName>
</protein>
<evidence type="ECO:0000256" key="2">
    <source>
        <dbReference type="ARBA" id="ARBA00022966"/>
    </source>
</evidence>
<dbReference type="GO" id="GO:0005615">
    <property type="term" value="C:extracellular space"/>
    <property type="evidence" value="ECO:0007669"/>
    <property type="project" value="InterPro"/>
</dbReference>
<dbReference type="InterPro" id="IPR008930">
    <property type="entry name" value="Terpenoid_cyclase/PrenylTrfase"/>
</dbReference>
<keyword evidence="2" id="KW-0882">Thioester bond</keyword>
<dbReference type="Proteomes" id="UP000075902">
    <property type="component" value="Unassembled WGS sequence"/>
</dbReference>
<evidence type="ECO:0000313" key="5">
    <source>
        <dbReference type="EnsemblMetazoa" id="AMEC006961-PA"/>
    </source>
</evidence>
<dbReference type="EnsemblMetazoa" id="AMEC006961-RA">
    <property type="protein sequence ID" value="AMEC006961-PA"/>
    <property type="gene ID" value="AMEC006961"/>
</dbReference>
<dbReference type="InterPro" id="IPR049135">
    <property type="entry name" value="TEP1_CUB2"/>
</dbReference>
<reference evidence="5" key="2">
    <citation type="submission" date="2020-05" db="UniProtKB">
        <authorList>
            <consortium name="EnsemblMetazoa"/>
        </authorList>
    </citation>
    <scope>IDENTIFICATION</scope>
    <source>
        <strain evidence="5">CM1001059</strain>
    </source>
</reference>
<proteinExistence type="predicted"/>
<organism evidence="5 6">
    <name type="scientific">Anopheles melas</name>
    <dbReference type="NCBI Taxonomy" id="34690"/>
    <lineage>
        <taxon>Eukaryota</taxon>
        <taxon>Metazoa</taxon>
        <taxon>Ecdysozoa</taxon>
        <taxon>Arthropoda</taxon>
        <taxon>Hexapoda</taxon>
        <taxon>Insecta</taxon>
        <taxon>Pterygota</taxon>
        <taxon>Neoptera</taxon>
        <taxon>Endopterygota</taxon>
        <taxon>Diptera</taxon>
        <taxon>Nematocera</taxon>
        <taxon>Culicoidea</taxon>
        <taxon>Culicidae</taxon>
        <taxon>Anophelinae</taxon>
        <taxon>Anopheles</taxon>
    </lineage>
</organism>
<dbReference type="InterPro" id="IPR036595">
    <property type="entry name" value="A-macroglobulin_rcpt-bd_sf"/>
</dbReference>
<keyword evidence="1" id="KW-0732">Signal</keyword>
<name>A0A182TRD5_9DIPT</name>
<evidence type="ECO:0000259" key="4">
    <source>
        <dbReference type="Pfam" id="PF21412"/>
    </source>
</evidence>
<feature type="domain" description="Alpha-macroglobulin-like TED" evidence="3">
    <location>
        <begin position="10"/>
        <end position="40"/>
    </location>
</feature>
<dbReference type="Gene3D" id="2.60.120.1540">
    <property type="match status" value="1"/>
</dbReference>
<dbReference type="Pfam" id="PF21412">
    <property type="entry name" value="TEP1_CUB2"/>
    <property type="match status" value="1"/>
</dbReference>
<accession>A0A182TRD5</accession>
<dbReference type="Gene3D" id="2.60.40.690">
    <property type="entry name" value="Alpha-macroglobulin, receptor-binding domain"/>
    <property type="match status" value="1"/>
</dbReference>
<sequence length="177" mass="20232">MAEKYLDGIPVMNWLANQRYVTGSFPRTQDTFVGLKALTKLAEKISPSRNDYTVELKYGKDTKIFRINSEHIDVMQYVDIPDDTRRISTNVRGIGFGLLGVIYQFDLNLVNFEHKFQLDLDKQNTGSDKMIMNVCASFIHMFLYHSSMALIEVTLPSGYVVDRNPISEQTTVNPIKV</sequence>
<evidence type="ECO:0000259" key="3">
    <source>
        <dbReference type="Pfam" id="PF07678"/>
    </source>
</evidence>
<evidence type="ECO:0000313" key="6">
    <source>
        <dbReference type="Proteomes" id="UP000075902"/>
    </source>
</evidence>
<dbReference type="STRING" id="34690.A0A182TRD5"/>
<dbReference type="InterPro" id="IPR050473">
    <property type="entry name" value="A2M/Complement_sys"/>
</dbReference>